<dbReference type="OrthoDB" id="9801161at2"/>
<dbReference type="InterPro" id="IPR036850">
    <property type="entry name" value="NDK-like_dom_sf"/>
</dbReference>
<dbReference type="PROSITE" id="PS51374">
    <property type="entry name" value="NDPK_LIKE"/>
    <property type="match status" value="1"/>
</dbReference>
<dbReference type="Proteomes" id="UP000319769">
    <property type="component" value="Unassembled WGS sequence"/>
</dbReference>
<dbReference type="InterPro" id="IPR034907">
    <property type="entry name" value="NDK-like_dom"/>
</dbReference>
<evidence type="ECO:0000256" key="1">
    <source>
        <dbReference type="ARBA" id="ARBA00001946"/>
    </source>
</evidence>
<name>A0A5N0V0Y2_9PSEU</name>
<dbReference type="SUPFAM" id="SSF54919">
    <property type="entry name" value="Nucleoside diphosphate kinase, NDK"/>
    <property type="match status" value="1"/>
</dbReference>
<gene>
    <name evidence="9" type="ORF">FPZ12_024005</name>
</gene>
<comment type="similarity">
    <text evidence="2 7">Belongs to the NDK family.</text>
</comment>
<keyword evidence="4" id="KW-0808">Transferase</keyword>
<protein>
    <recommendedName>
        <fullName evidence="3">nucleoside-diphosphate kinase</fullName>
        <ecNumber evidence="3">2.7.4.6</ecNumber>
    </recommendedName>
</protein>
<comment type="caution">
    <text evidence="7">Lacks conserved residue(s) required for the propagation of feature annotation.</text>
</comment>
<evidence type="ECO:0000259" key="8">
    <source>
        <dbReference type="SMART" id="SM00562"/>
    </source>
</evidence>
<keyword evidence="5 9" id="KW-0418">Kinase</keyword>
<comment type="caution">
    <text evidence="9">The sequence shown here is derived from an EMBL/GenBank/DDBJ whole genome shotgun (WGS) entry which is preliminary data.</text>
</comment>
<dbReference type="EMBL" id="VMNW02000038">
    <property type="protein sequence ID" value="KAA9157950.1"/>
    <property type="molecule type" value="Genomic_DNA"/>
</dbReference>
<evidence type="ECO:0000256" key="7">
    <source>
        <dbReference type="PROSITE-ProRule" id="PRU00706"/>
    </source>
</evidence>
<keyword evidence="6" id="KW-0546">Nucleotide metabolism</keyword>
<feature type="domain" description="Nucleoside diphosphate kinase-like" evidence="8">
    <location>
        <begin position="13"/>
        <end position="167"/>
    </location>
</feature>
<reference evidence="9" key="1">
    <citation type="submission" date="2019-09" db="EMBL/GenBank/DDBJ databases">
        <authorList>
            <person name="Teo W.F.A."/>
            <person name="Duangmal K."/>
        </authorList>
    </citation>
    <scope>NUCLEOTIDE SEQUENCE [LARGE SCALE GENOMIC DNA]</scope>
    <source>
        <strain evidence="9">K81G1</strain>
    </source>
</reference>
<dbReference type="EC" id="2.7.4.6" evidence="3"/>
<keyword evidence="10" id="KW-1185">Reference proteome</keyword>
<evidence type="ECO:0000256" key="3">
    <source>
        <dbReference type="ARBA" id="ARBA00012966"/>
    </source>
</evidence>
<dbReference type="SMART" id="SM00562">
    <property type="entry name" value="NDK"/>
    <property type="match status" value="1"/>
</dbReference>
<evidence type="ECO:0000313" key="9">
    <source>
        <dbReference type="EMBL" id="KAA9157950.1"/>
    </source>
</evidence>
<dbReference type="Pfam" id="PF00334">
    <property type="entry name" value="NDK"/>
    <property type="match status" value="1"/>
</dbReference>
<dbReference type="GO" id="GO:0004550">
    <property type="term" value="F:nucleoside diphosphate kinase activity"/>
    <property type="evidence" value="ECO:0007669"/>
    <property type="project" value="UniProtKB-EC"/>
</dbReference>
<dbReference type="Gene3D" id="3.30.70.141">
    <property type="entry name" value="Nucleoside diphosphate kinase-like domain"/>
    <property type="match status" value="1"/>
</dbReference>
<organism evidence="9 10">
    <name type="scientific">Amycolatopsis acidicola</name>
    <dbReference type="NCBI Taxonomy" id="2596893"/>
    <lineage>
        <taxon>Bacteria</taxon>
        <taxon>Bacillati</taxon>
        <taxon>Actinomycetota</taxon>
        <taxon>Actinomycetes</taxon>
        <taxon>Pseudonocardiales</taxon>
        <taxon>Pseudonocardiaceae</taxon>
        <taxon>Amycolatopsis</taxon>
    </lineage>
</organism>
<evidence type="ECO:0000313" key="10">
    <source>
        <dbReference type="Proteomes" id="UP000319769"/>
    </source>
</evidence>
<dbReference type="RefSeq" id="WP_144757656.1">
    <property type="nucleotide sequence ID" value="NZ_VMNW02000038.1"/>
</dbReference>
<accession>A0A5N0V0Y2</accession>
<dbReference type="PANTHER" id="PTHR11349">
    <property type="entry name" value="NUCLEOSIDE DIPHOSPHATE KINASE"/>
    <property type="match status" value="1"/>
</dbReference>
<dbReference type="GO" id="GO:0009117">
    <property type="term" value="P:nucleotide metabolic process"/>
    <property type="evidence" value="ECO:0007669"/>
    <property type="project" value="UniProtKB-KW"/>
</dbReference>
<evidence type="ECO:0000256" key="4">
    <source>
        <dbReference type="ARBA" id="ARBA00022679"/>
    </source>
</evidence>
<sequence>MTGAPASTLVDWTRWTVVLLKPDCLERGLTDTVLARVAAAVDLVAIERVTVADWQIFTHYWGLFVHRHRLDVDVAACLRGRYVGHEVVVALGRGRRGDTTGRVRSLLGHFDPSTARPGTIRADFGTDSLAVARRERRLIDNLIHSSDDPVAAWRDFHIWFGGDRATELLAVPTASTDTLEVPAR</sequence>
<proteinExistence type="inferred from homology"/>
<comment type="cofactor">
    <cofactor evidence="1">
        <name>Mg(2+)</name>
        <dbReference type="ChEBI" id="CHEBI:18420"/>
    </cofactor>
</comment>
<evidence type="ECO:0000256" key="2">
    <source>
        <dbReference type="ARBA" id="ARBA00008142"/>
    </source>
</evidence>
<dbReference type="AlphaFoldDB" id="A0A5N0V0Y2"/>
<evidence type="ECO:0000256" key="5">
    <source>
        <dbReference type="ARBA" id="ARBA00022777"/>
    </source>
</evidence>
<evidence type="ECO:0000256" key="6">
    <source>
        <dbReference type="ARBA" id="ARBA00023080"/>
    </source>
</evidence>